<keyword evidence="8" id="KW-0443">Lipid metabolism</keyword>
<dbReference type="Gene3D" id="3.30.230.10">
    <property type="match status" value="1"/>
</dbReference>
<dbReference type="PANTHER" id="PTHR43290">
    <property type="entry name" value="MEVALONATE KINASE"/>
    <property type="match status" value="1"/>
</dbReference>
<protein>
    <submittedName>
        <fullName evidence="13">Mevalonate kinase</fullName>
        <ecNumber evidence="13">2.7.1.36</ecNumber>
    </submittedName>
</protein>
<keyword evidence="1" id="KW-0963">Cytoplasm</keyword>
<gene>
    <name evidence="13" type="primary">mvk</name>
    <name evidence="13" type="ORF">F8O04_07500</name>
</gene>
<comment type="caution">
    <text evidence="13">The sequence shown here is derived from an EMBL/GenBank/DDBJ whole genome shotgun (WGS) entry which is preliminary data.</text>
</comment>
<dbReference type="InterPro" id="IPR020568">
    <property type="entry name" value="Ribosomal_Su5_D2-typ_SF"/>
</dbReference>
<dbReference type="GO" id="GO:0005829">
    <property type="term" value="C:cytosol"/>
    <property type="evidence" value="ECO:0007669"/>
    <property type="project" value="TreeGrafter"/>
</dbReference>
<evidence type="ECO:0000256" key="9">
    <source>
        <dbReference type="ARBA" id="ARBA00029438"/>
    </source>
</evidence>
<dbReference type="InterPro" id="IPR013750">
    <property type="entry name" value="GHMP_kinase_C_dom"/>
</dbReference>
<organism evidence="13 14">
    <name type="scientific">Pseudoclavibacter endophyticus</name>
    <dbReference type="NCBI Taxonomy" id="1778590"/>
    <lineage>
        <taxon>Bacteria</taxon>
        <taxon>Bacillati</taxon>
        <taxon>Actinomycetota</taxon>
        <taxon>Actinomycetes</taxon>
        <taxon>Micrococcales</taxon>
        <taxon>Microbacteriaceae</taxon>
        <taxon>Pseudoclavibacter</taxon>
    </lineage>
</organism>
<dbReference type="InterPro" id="IPR006204">
    <property type="entry name" value="GHMP_kinase_N_dom"/>
</dbReference>
<sequence length="336" mass="34161">MTSQRHDHRNATARARPSSLREGSTGTGRGHGKAILLGEHSIVYEGPAIALPLLEMNATASIRAAPEARIASDLYEGAVDGAPARFAPIVEAVRAARAVLAPGAGPFELTLHSDIPYERGLGSSAATAAAIVTAVADAVGAAPDEDTRHELIQRAERVAHGAPSGLDARAVVAPTPIRFDRGRAEPAGVASPLTFVVADTGVRGSTREAVASVRARREADRAGIDAVIRRLATLADEAAADLVDGRADALGDRMNEAHALLVRIDVSSHELDALVVAATAAGALGAKLTGGGRGGCVLALAPSREDAPPLASALVAAGAARVWTTTVGASSNQEAE</sequence>
<keyword evidence="3 13" id="KW-0808">Transferase</keyword>
<evidence type="ECO:0000256" key="10">
    <source>
        <dbReference type="SAM" id="MobiDB-lite"/>
    </source>
</evidence>
<evidence type="ECO:0000259" key="11">
    <source>
        <dbReference type="Pfam" id="PF00288"/>
    </source>
</evidence>
<evidence type="ECO:0000256" key="2">
    <source>
        <dbReference type="ARBA" id="ARBA00022516"/>
    </source>
</evidence>
<dbReference type="OrthoDB" id="9764892at2"/>
<dbReference type="GO" id="GO:0004496">
    <property type="term" value="F:mevalonate kinase activity"/>
    <property type="evidence" value="ECO:0007669"/>
    <property type="project" value="UniProtKB-EC"/>
</dbReference>
<dbReference type="GO" id="GO:0005524">
    <property type="term" value="F:ATP binding"/>
    <property type="evidence" value="ECO:0007669"/>
    <property type="project" value="UniProtKB-KW"/>
</dbReference>
<dbReference type="EC" id="2.7.1.36" evidence="13"/>
<dbReference type="InterPro" id="IPR036554">
    <property type="entry name" value="GHMP_kinase_C_sf"/>
</dbReference>
<keyword evidence="6" id="KW-0067">ATP-binding</keyword>
<evidence type="ECO:0000313" key="13">
    <source>
        <dbReference type="EMBL" id="KAB1650048.1"/>
    </source>
</evidence>
<dbReference type="AlphaFoldDB" id="A0A6H9WPJ6"/>
<keyword evidence="2" id="KW-0444">Lipid biosynthesis</keyword>
<evidence type="ECO:0000313" key="14">
    <source>
        <dbReference type="Proteomes" id="UP000431744"/>
    </source>
</evidence>
<dbReference type="SUPFAM" id="SSF55060">
    <property type="entry name" value="GHMP Kinase, C-terminal domain"/>
    <property type="match status" value="1"/>
</dbReference>
<name>A0A6H9WPJ6_9MICO</name>
<evidence type="ECO:0000259" key="12">
    <source>
        <dbReference type="Pfam" id="PF08544"/>
    </source>
</evidence>
<comment type="pathway">
    <text evidence="9">Isoprenoid biosynthesis; isopentenyl diphosphate biosynthesis via mevalonate pathway; isopentenyl diphosphate from (R)-mevalonate: step 1/3.</text>
</comment>
<dbReference type="Pfam" id="PF00288">
    <property type="entry name" value="GHMP_kinases_N"/>
    <property type="match status" value="1"/>
</dbReference>
<dbReference type="EMBL" id="WBJY01000001">
    <property type="protein sequence ID" value="KAB1650048.1"/>
    <property type="molecule type" value="Genomic_DNA"/>
</dbReference>
<dbReference type="GO" id="GO:0019287">
    <property type="term" value="P:isopentenyl diphosphate biosynthetic process, mevalonate pathway"/>
    <property type="evidence" value="ECO:0007669"/>
    <property type="project" value="UniProtKB-UniPathway"/>
</dbReference>
<dbReference type="InterPro" id="IPR014721">
    <property type="entry name" value="Ribsml_uS5_D2-typ_fold_subgr"/>
</dbReference>
<feature type="domain" description="GHMP kinase N-terminal" evidence="11">
    <location>
        <begin position="93"/>
        <end position="170"/>
    </location>
</feature>
<keyword evidence="7" id="KW-0460">Magnesium</keyword>
<evidence type="ECO:0000256" key="4">
    <source>
        <dbReference type="ARBA" id="ARBA00022741"/>
    </source>
</evidence>
<keyword evidence="5 13" id="KW-0418">Kinase</keyword>
<reference evidence="13 14" key="1">
    <citation type="submission" date="2019-09" db="EMBL/GenBank/DDBJ databases">
        <title>Phylogeny of genus Pseudoclavibacter and closely related genus.</title>
        <authorList>
            <person name="Li Y."/>
        </authorList>
    </citation>
    <scope>NUCLEOTIDE SEQUENCE [LARGE SCALE GENOMIC DNA]</scope>
    <source>
        <strain evidence="13 14">EGI 60007</strain>
    </source>
</reference>
<dbReference type="InterPro" id="IPR006205">
    <property type="entry name" value="Mev_gal_kin"/>
</dbReference>
<dbReference type="Gene3D" id="3.30.70.890">
    <property type="entry name" value="GHMP kinase, C-terminal domain"/>
    <property type="match status" value="1"/>
</dbReference>
<dbReference type="SUPFAM" id="SSF54211">
    <property type="entry name" value="Ribosomal protein S5 domain 2-like"/>
    <property type="match status" value="1"/>
</dbReference>
<evidence type="ECO:0000256" key="6">
    <source>
        <dbReference type="ARBA" id="ARBA00022840"/>
    </source>
</evidence>
<dbReference type="PANTHER" id="PTHR43290:SF2">
    <property type="entry name" value="MEVALONATE KINASE"/>
    <property type="match status" value="1"/>
</dbReference>
<evidence type="ECO:0000256" key="8">
    <source>
        <dbReference type="ARBA" id="ARBA00023098"/>
    </source>
</evidence>
<proteinExistence type="predicted"/>
<evidence type="ECO:0000256" key="1">
    <source>
        <dbReference type="ARBA" id="ARBA00022490"/>
    </source>
</evidence>
<feature type="domain" description="GHMP kinase C-terminal" evidence="12">
    <location>
        <begin position="239"/>
        <end position="318"/>
    </location>
</feature>
<dbReference type="Pfam" id="PF08544">
    <property type="entry name" value="GHMP_kinases_C"/>
    <property type="match status" value="1"/>
</dbReference>
<evidence type="ECO:0000256" key="5">
    <source>
        <dbReference type="ARBA" id="ARBA00022777"/>
    </source>
</evidence>
<keyword evidence="4" id="KW-0547">Nucleotide-binding</keyword>
<evidence type="ECO:0000256" key="7">
    <source>
        <dbReference type="ARBA" id="ARBA00022842"/>
    </source>
</evidence>
<dbReference type="PRINTS" id="PR00959">
    <property type="entry name" value="MEVGALKINASE"/>
</dbReference>
<evidence type="ECO:0000256" key="3">
    <source>
        <dbReference type="ARBA" id="ARBA00022679"/>
    </source>
</evidence>
<dbReference type="NCBIfam" id="TIGR00549">
    <property type="entry name" value="mevalon_kin"/>
    <property type="match status" value="1"/>
</dbReference>
<dbReference type="UniPathway" id="UPA00057">
    <property type="reaction ID" value="UER00098"/>
</dbReference>
<dbReference type="Proteomes" id="UP000431744">
    <property type="component" value="Unassembled WGS sequence"/>
</dbReference>
<dbReference type="RefSeq" id="WP_158028632.1">
    <property type="nucleotide sequence ID" value="NZ_BMHG01000001.1"/>
</dbReference>
<keyword evidence="14" id="KW-1185">Reference proteome</keyword>
<feature type="region of interest" description="Disordered" evidence="10">
    <location>
        <begin position="1"/>
        <end position="31"/>
    </location>
</feature>
<accession>A0A6H9WPJ6</accession>